<dbReference type="RefSeq" id="WP_326926665.1">
    <property type="nucleotide sequence ID" value="NZ_CP123443.1"/>
</dbReference>
<evidence type="ECO:0000256" key="3">
    <source>
        <dbReference type="ARBA" id="ARBA00022813"/>
    </source>
</evidence>
<comment type="cofactor">
    <cofactor evidence="10">
        <name>pyruvate</name>
        <dbReference type="ChEBI" id="CHEBI:15361"/>
    </cofactor>
    <text evidence="10">Binds 1 pyruvoyl group covalently per subunit.</text>
</comment>
<dbReference type="InterPro" id="IPR042284">
    <property type="entry name" value="AdoMetDC_N"/>
</dbReference>
<comment type="PTM">
    <text evidence="10">Is synthesized initially as an inactive proenzyme. Formation of the active enzyme involves a self-maturation process in which the active site pyruvoyl group is generated from an internal serine residue via an autocatalytic post-translational modification. Two non-identical subunits are generated from the proenzyme in this reaction, and the pyruvate is formed at the N-terminus of the alpha chain, which is derived from the carboxyl end of the proenzyme. The post-translation cleavage follows an unusual pathway, termed non-hydrolytic serinolysis, in which the side chain hydroxyl group of the serine supplies its oxygen atom to form the C-terminus of the beta chain, while the remainder of the serine residue undergoes an oxidative deamination to produce ammonia and the pyruvoyl group blocking the N-terminus of the alpha chain.</text>
</comment>
<name>A0ABY8MES6_9SPIO</name>
<feature type="active site" description="Schiff-base intermediate with substrate; via pyruvic acid" evidence="10">
    <location>
        <position position="66"/>
    </location>
</feature>
<evidence type="ECO:0000256" key="4">
    <source>
        <dbReference type="ARBA" id="ARBA00023066"/>
    </source>
</evidence>
<dbReference type="InterPro" id="IPR017716">
    <property type="entry name" value="S-AdoMet_deCOase_pro-enz"/>
</dbReference>
<comment type="subunit">
    <text evidence="10">Heterotetramer of two alpha and two beta chains arranged as a dimer of alpha/beta heterodimers.</text>
</comment>
<evidence type="ECO:0000256" key="8">
    <source>
        <dbReference type="ARBA" id="ARBA00023270"/>
    </source>
</evidence>
<evidence type="ECO:0000256" key="7">
    <source>
        <dbReference type="ARBA" id="ARBA00023239"/>
    </source>
</evidence>
<evidence type="ECO:0000256" key="2">
    <source>
        <dbReference type="ARBA" id="ARBA00022793"/>
    </source>
</evidence>
<dbReference type="InterPro" id="IPR016067">
    <property type="entry name" value="S-AdoMet_deCO2ase_core"/>
</dbReference>
<accession>A0ABY8MES6</accession>
<dbReference type="SUPFAM" id="SSF56276">
    <property type="entry name" value="S-adenosylmethionine decarboxylase"/>
    <property type="match status" value="1"/>
</dbReference>
<dbReference type="InterPro" id="IPR003826">
    <property type="entry name" value="AdoMetDC_fam_prok"/>
</dbReference>
<evidence type="ECO:0000256" key="5">
    <source>
        <dbReference type="ARBA" id="ARBA00023115"/>
    </source>
</evidence>
<keyword evidence="6 10" id="KW-0865">Zymogen</keyword>
<comment type="function">
    <text evidence="10">Catalyzes the decarboxylation of S-adenosylmethionine to S-adenosylmethioninamine (dcAdoMet), the propylamine donor required for the synthesis of the polyamines spermine and spermidine from the diamine putrescine.</text>
</comment>
<keyword evidence="4 10" id="KW-0745">Spermidine biosynthesis</keyword>
<evidence type="ECO:0000256" key="6">
    <source>
        <dbReference type="ARBA" id="ARBA00023145"/>
    </source>
</evidence>
<feature type="modified residue" description="Pyruvic acid (Ser); by autocatalysis" evidence="10">
    <location>
        <position position="66"/>
    </location>
</feature>
<dbReference type="PANTHER" id="PTHR33866">
    <property type="entry name" value="S-ADENOSYLMETHIONINE DECARBOXYLASE PROENZYME"/>
    <property type="match status" value="1"/>
</dbReference>
<protein>
    <recommendedName>
        <fullName evidence="10">S-adenosylmethionine decarboxylase proenzyme</fullName>
        <shortName evidence="10">AdoMetDC</shortName>
        <shortName evidence="10">SAMDC</shortName>
        <ecNumber evidence="10">4.1.1.50</ecNumber>
    </recommendedName>
    <component>
        <recommendedName>
            <fullName evidence="10">S-adenosylmethionine decarboxylase beta chain</fullName>
        </recommendedName>
    </component>
    <component>
        <recommendedName>
            <fullName evidence="10">S-adenosylmethionine decarboxylase alpha chain</fullName>
        </recommendedName>
    </component>
</protein>
<comment type="pathway">
    <text evidence="10">Amine and polyamine biosynthesis; S-adenosylmethioninamine biosynthesis; S-adenosylmethioninamine from S-adenosyl-L-methionine: step 1/1.</text>
</comment>
<keyword evidence="7 10" id="KW-0456">Lyase</keyword>
<organism evidence="11 12">
    <name type="scientific">Candidatus Haliotispira prima</name>
    <dbReference type="NCBI Taxonomy" id="3034016"/>
    <lineage>
        <taxon>Bacteria</taxon>
        <taxon>Pseudomonadati</taxon>
        <taxon>Spirochaetota</taxon>
        <taxon>Spirochaetia</taxon>
        <taxon>Spirochaetales</taxon>
        <taxon>Spirochaetaceae</taxon>
        <taxon>Candidatus Haliotispira</taxon>
    </lineage>
</organism>
<dbReference type="Proteomes" id="UP001228690">
    <property type="component" value="Chromosome"/>
</dbReference>
<keyword evidence="5 10" id="KW-0620">Polyamine biosynthesis</keyword>
<sequence>MMTNTTLGHHVLVEMYRCDEKALNDPKFLEKVLCEAAGLAGATIVTQAFHQFNPHGVSGVVVISESHLTIHTWPEHGYASLDLYTCGNSTDTHKAFNYIRSELGARHTSTVELRRGNLEEIESWQEPNIC</sequence>
<proteinExistence type="inferred from homology"/>
<gene>
    <name evidence="11" type="primary">speD</name>
    <name evidence="10" type="synonym">speH</name>
    <name evidence="11" type="ORF">P0082_08315</name>
</gene>
<dbReference type="InterPro" id="IPR042286">
    <property type="entry name" value="AdoMetDC_C"/>
</dbReference>
<dbReference type="Pfam" id="PF02675">
    <property type="entry name" value="AdoMet_dc"/>
    <property type="match status" value="1"/>
</dbReference>
<comment type="similarity">
    <text evidence="10">Belongs to the prokaryotic AdoMetDC family. Type 1 subfamily.</text>
</comment>
<dbReference type="GO" id="GO:0004014">
    <property type="term" value="F:adenosylmethionine decarboxylase activity"/>
    <property type="evidence" value="ECO:0007669"/>
    <property type="project" value="UniProtKB-EC"/>
</dbReference>
<keyword evidence="1 10" id="KW-0949">S-adenosyl-L-methionine</keyword>
<dbReference type="PANTHER" id="PTHR33866:SF2">
    <property type="entry name" value="S-ADENOSYLMETHIONINE DECARBOXYLASE PROENZYME"/>
    <property type="match status" value="1"/>
</dbReference>
<keyword evidence="2 10" id="KW-0210">Decarboxylase</keyword>
<dbReference type="EMBL" id="CP123443">
    <property type="protein sequence ID" value="WGK68481.1"/>
    <property type="molecule type" value="Genomic_DNA"/>
</dbReference>
<feature type="chain" id="PRO_5044905207" description="S-adenosylmethionine decarboxylase alpha chain" evidence="10">
    <location>
        <begin position="66"/>
        <end position="130"/>
    </location>
</feature>
<dbReference type="HAMAP" id="MF_00464">
    <property type="entry name" value="AdoMetDC_1"/>
    <property type="match status" value="1"/>
</dbReference>
<evidence type="ECO:0000313" key="11">
    <source>
        <dbReference type="EMBL" id="WGK68481.1"/>
    </source>
</evidence>
<keyword evidence="9 10" id="KW-0670">Pyruvate</keyword>
<feature type="active site" description="Proton acceptor; for processing activity" evidence="10">
    <location>
        <position position="71"/>
    </location>
</feature>
<evidence type="ECO:0000313" key="12">
    <source>
        <dbReference type="Proteomes" id="UP001228690"/>
    </source>
</evidence>
<comment type="catalytic activity">
    <reaction evidence="10">
        <text>S-adenosyl-L-methionine + H(+) = S-adenosyl 3-(methylsulfanyl)propylamine + CO2</text>
        <dbReference type="Rhea" id="RHEA:15981"/>
        <dbReference type="ChEBI" id="CHEBI:15378"/>
        <dbReference type="ChEBI" id="CHEBI:16526"/>
        <dbReference type="ChEBI" id="CHEBI:57443"/>
        <dbReference type="ChEBI" id="CHEBI:59789"/>
        <dbReference type="EC" id="4.1.1.50"/>
    </reaction>
</comment>
<dbReference type="EC" id="4.1.1.50" evidence="10"/>
<dbReference type="Gene3D" id="3.30.360.110">
    <property type="entry name" value="S-adenosylmethionine decarboxylase domain"/>
    <property type="match status" value="1"/>
</dbReference>
<keyword evidence="8 10" id="KW-0704">Schiff base</keyword>
<evidence type="ECO:0000256" key="1">
    <source>
        <dbReference type="ARBA" id="ARBA00022691"/>
    </source>
</evidence>
<feature type="site" description="Cleavage (non-hydrolytic); by autolysis" evidence="10">
    <location>
        <begin position="65"/>
        <end position="66"/>
    </location>
</feature>
<evidence type="ECO:0000256" key="10">
    <source>
        <dbReference type="HAMAP-Rule" id="MF_00464"/>
    </source>
</evidence>
<dbReference type="Gene3D" id="3.30.160.750">
    <property type="match status" value="1"/>
</dbReference>
<feature type="chain" id="PRO_5044905208" description="S-adenosylmethionine decarboxylase beta chain" evidence="10">
    <location>
        <begin position="1"/>
        <end position="65"/>
    </location>
</feature>
<keyword evidence="3 10" id="KW-0068">Autocatalytic cleavage</keyword>
<keyword evidence="12" id="KW-1185">Reference proteome</keyword>
<feature type="active site" description="Proton donor; for catalytic activity" evidence="10">
    <location>
        <position position="86"/>
    </location>
</feature>
<evidence type="ECO:0000256" key="9">
    <source>
        <dbReference type="ARBA" id="ARBA00023317"/>
    </source>
</evidence>
<dbReference type="NCBIfam" id="TIGR03330">
    <property type="entry name" value="SAM_DCase_Bsu"/>
    <property type="match status" value="1"/>
</dbReference>
<reference evidence="11 12" key="1">
    <citation type="submission" date="2023-04" db="EMBL/GenBank/DDBJ databases">
        <title>Spirochaete genome identified in red abalone sample constitutes a novel genus.</title>
        <authorList>
            <person name="Sharma S.P."/>
            <person name="Purcell C.M."/>
            <person name="Hyde J.R."/>
            <person name="Severin A.J."/>
        </authorList>
    </citation>
    <scope>NUCLEOTIDE SEQUENCE [LARGE SCALE GENOMIC DNA]</scope>
    <source>
        <strain evidence="11 12">SP-2023</strain>
    </source>
</reference>